<dbReference type="GO" id="GO:0009425">
    <property type="term" value="C:bacterial-type flagellum basal body"/>
    <property type="evidence" value="ECO:0007669"/>
    <property type="project" value="UniProtKB-SubCell"/>
</dbReference>
<evidence type="ECO:0000313" key="5">
    <source>
        <dbReference type="EMBL" id="OFC28470.1"/>
    </source>
</evidence>
<dbReference type="PANTHER" id="PTHR34653">
    <property type="match status" value="1"/>
</dbReference>
<dbReference type="GO" id="GO:0003774">
    <property type="term" value="F:cytoskeletal motor activity"/>
    <property type="evidence" value="ECO:0007669"/>
    <property type="project" value="InterPro"/>
</dbReference>
<dbReference type="PRINTS" id="PR01006">
    <property type="entry name" value="FLGHOOKFLIE"/>
</dbReference>
<evidence type="ECO:0000313" key="6">
    <source>
        <dbReference type="Proteomes" id="UP000175616"/>
    </source>
</evidence>
<evidence type="ECO:0000256" key="2">
    <source>
        <dbReference type="ARBA" id="ARBA00009272"/>
    </source>
</evidence>
<comment type="caution">
    <text evidence="5">The sequence shown here is derived from an EMBL/GenBank/DDBJ whole genome shotgun (WGS) entry which is preliminary data.</text>
</comment>
<gene>
    <name evidence="4" type="primary">fliE</name>
    <name evidence="5" type="ORF">BAE27_15430</name>
</gene>
<dbReference type="AlphaFoldDB" id="A0A1E7YJ11"/>
<organism evidence="5 6">
    <name type="scientific">Acidithiobacillus caldus</name>
    <dbReference type="NCBI Taxonomy" id="33059"/>
    <lineage>
        <taxon>Bacteria</taxon>
        <taxon>Pseudomonadati</taxon>
        <taxon>Pseudomonadota</taxon>
        <taxon>Acidithiobacillia</taxon>
        <taxon>Acidithiobacillales</taxon>
        <taxon>Acidithiobacillaceae</taxon>
        <taxon>Acidithiobacillus</taxon>
    </lineage>
</organism>
<dbReference type="RefSeq" id="WP_070114108.1">
    <property type="nucleotide sequence ID" value="NZ_LZYE01000381.1"/>
</dbReference>
<dbReference type="Proteomes" id="UP000175616">
    <property type="component" value="Unassembled WGS sequence"/>
</dbReference>
<evidence type="ECO:0000256" key="3">
    <source>
        <dbReference type="ARBA" id="ARBA00023143"/>
    </source>
</evidence>
<comment type="subcellular location">
    <subcellularLocation>
        <location evidence="1 4">Bacterial flagellum basal body</location>
    </subcellularLocation>
</comment>
<evidence type="ECO:0000256" key="4">
    <source>
        <dbReference type="HAMAP-Rule" id="MF_00724"/>
    </source>
</evidence>
<dbReference type="GO" id="GO:0071973">
    <property type="term" value="P:bacterial-type flagellum-dependent cell motility"/>
    <property type="evidence" value="ECO:0007669"/>
    <property type="project" value="InterPro"/>
</dbReference>
<keyword evidence="3 4" id="KW-0975">Bacterial flagellum</keyword>
<comment type="similarity">
    <text evidence="2 4">Belongs to the FliE family.</text>
</comment>
<dbReference type="GO" id="GO:0005198">
    <property type="term" value="F:structural molecule activity"/>
    <property type="evidence" value="ECO:0007669"/>
    <property type="project" value="InterPro"/>
</dbReference>
<name>A0A1E7YJ11_9PROT</name>
<sequence>MPIPAISLTSSTMANMLEQLRALTVPQTGQTPLVPATAWRSDASGFGFSELIRKGLADVSSAQAASNAEQRAFAAGGPEAPSLAQTMLSMQKSDIAFQELIAIRNELTRGYETLISMPV</sequence>
<dbReference type="PANTHER" id="PTHR34653:SF1">
    <property type="entry name" value="FLAGELLAR HOOK-BASAL BODY COMPLEX PROTEIN FLIE"/>
    <property type="match status" value="1"/>
</dbReference>
<protein>
    <recommendedName>
        <fullName evidence="4">Flagellar hook-basal body complex protein FliE</fullName>
    </recommendedName>
</protein>
<dbReference type="InterPro" id="IPR001624">
    <property type="entry name" value="FliE"/>
</dbReference>
<reference evidence="5 6" key="1">
    <citation type="submission" date="2016-06" db="EMBL/GenBank/DDBJ databases">
        <title>Gene turnover analysis identifies the evolutionary adaptation of the extremophile Acidithiobacillus caldus.</title>
        <authorList>
            <person name="Zhang X."/>
        </authorList>
    </citation>
    <scope>NUCLEOTIDE SEQUENCE [LARGE SCALE GENOMIC DNA]</scope>
    <source>
        <strain evidence="5 6">DX</strain>
    </source>
</reference>
<accession>A0A1E7YJ11</accession>
<evidence type="ECO:0000256" key="1">
    <source>
        <dbReference type="ARBA" id="ARBA00004117"/>
    </source>
</evidence>
<dbReference type="EMBL" id="LZYE01000381">
    <property type="protein sequence ID" value="OFC28470.1"/>
    <property type="molecule type" value="Genomic_DNA"/>
</dbReference>
<proteinExistence type="inferred from homology"/>
<dbReference type="Pfam" id="PF02049">
    <property type="entry name" value="FliE"/>
    <property type="match status" value="1"/>
</dbReference>
<dbReference type="HAMAP" id="MF_00724">
    <property type="entry name" value="FliE"/>
    <property type="match status" value="1"/>
</dbReference>